<organism evidence="8 9">
    <name type="scientific">Candidatus Levilactobacillus faecigallinarum</name>
    <dbReference type="NCBI Taxonomy" id="2838638"/>
    <lineage>
        <taxon>Bacteria</taxon>
        <taxon>Bacillati</taxon>
        <taxon>Bacillota</taxon>
        <taxon>Bacilli</taxon>
        <taxon>Lactobacillales</taxon>
        <taxon>Lactobacillaceae</taxon>
        <taxon>Levilactobacillus</taxon>
    </lineage>
</organism>
<feature type="region of interest" description="Disordered" evidence="2">
    <location>
        <begin position="1522"/>
        <end position="1590"/>
    </location>
</feature>
<dbReference type="Gene3D" id="2.60.40.380">
    <property type="entry name" value="Purple acid phosphatase-like, N-terminal"/>
    <property type="match status" value="1"/>
</dbReference>
<dbReference type="GO" id="GO:0016798">
    <property type="term" value="F:hydrolase activity, acting on glycosyl bonds"/>
    <property type="evidence" value="ECO:0007669"/>
    <property type="project" value="UniProtKB-KW"/>
</dbReference>
<evidence type="ECO:0000256" key="3">
    <source>
        <dbReference type="SAM" id="SignalP"/>
    </source>
</evidence>
<dbReference type="Pfam" id="PF00149">
    <property type="entry name" value="Metallophos"/>
    <property type="match status" value="1"/>
</dbReference>
<protein>
    <submittedName>
        <fullName evidence="8">Phosphodiester glycosidase family protein</fullName>
    </submittedName>
</protein>
<feature type="signal peptide" evidence="3">
    <location>
        <begin position="1"/>
        <end position="28"/>
    </location>
</feature>
<feature type="domain" description="DUF5776" evidence="7">
    <location>
        <begin position="1675"/>
        <end position="1741"/>
    </location>
</feature>
<dbReference type="InterPro" id="IPR004843">
    <property type="entry name" value="Calcineurin-like_PHP"/>
</dbReference>
<dbReference type="InterPro" id="IPR015914">
    <property type="entry name" value="PAPs_N"/>
</dbReference>
<evidence type="ECO:0000313" key="9">
    <source>
        <dbReference type="Proteomes" id="UP000886822"/>
    </source>
</evidence>
<dbReference type="GO" id="GO:0046872">
    <property type="term" value="F:metal ion binding"/>
    <property type="evidence" value="ECO:0007669"/>
    <property type="project" value="InterPro"/>
</dbReference>
<dbReference type="Pfam" id="PF09992">
    <property type="entry name" value="NAGPA"/>
    <property type="match status" value="1"/>
</dbReference>
<comment type="caution">
    <text evidence="8">The sequence shown here is derived from an EMBL/GenBank/DDBJ whole genome shotgun (WGS) entry which is preliminary data.</text>
</comment>
<feature type="compositionally biased region" description="Polar residues" evidence="2">
    <location>
        <begin position="30"/>
        <end position="42"/>
    </location>
</feature>
<feature type="region of interest" description="Disordered" evidence="2">
    <location>
        <begin position="28"/>
        <end position="81"/>
    </location>
</feature>
<name>A0A9D1QQJ4_9LACO</name>
<feature type="compositionally biased region" description="Polar residues" evidence="2">
    <location>
        <begin position="50"/>
        <end position="64"/>
    </location>
</feature>
<feature type="compositionally biased region" description="Pro residues" evidence="2">
    <location>
        <begin position="1530"/>
        <end position="1560"/>
    </location>
</feature>
<sequence length="1809" mass="195102">MTKRRRQLGATLAIALVLTPLMTPIAHARSTGSAPTTVTSQPKEPMDSKTPISSKPTDNKQTANKGHDQTTTKPTDKTGKLTAGAQASIATGSLYPLESANTQLAPGITENRNTFTGDKQSQTVMHKVTVDLKDAELRPGLPDDGDKLGTQTVREEANAAIKHGHNVVAAVNADFFSLSNGAVSGPAIKDGKVIQDFNFDSTTPESYLGVLNNGLVEIGDHDKYLERLKNHELKHALGGLGQLVVNGEINSNLPKNIPGNEHAARSAVGITKERKVFFVSVDGAQAPYSDGMSIAELAKTMKDQGAVQALNLDGGGSTTYVSRTPGQSDLSVKNRPSDGSERKISTSWQIVSKATADGKLDHANVTPNEQAYVPKATIDFKATGVDNSGAPADLPSTGTTWSLNDDSFGRIDAQGHFKSTGKSGDVTAQLKQGDKILGEATVTIVKPNSFKFTNKQVSMTPGETKSLGLQAKANGRDVHLTSDVIKWNVPEELGTITDLDSLKSASVSASGTISVTLNGTDLKASVTISLGQLPKTIFDFENGIGDWVSTHSTNGKEKSNITIADTNNGGQVRFGKHALKVGYDFSTSPVGPTYGSYAGPEKDATMIPGTPKSIGMWVYATPEVQGAWIRMLLSTKNKPAGFPLDFVDQSTGIDWVGWKYVEAQIPDETTYPISISPKMAIKLMSVGSGKPGGGPLNKGKIYVDNIRAVYGTNKDDLTSPIIDSVDADGKDYTQADPTITVKLHDDKSDPNMTGIDWHASKVMIDNQDLTVDSHLTHDPDGSMTVKGKKFINGTHHLVVMAVDKFGNVTTKDTYFTVKTSQNLGIHLNQLDKKASLGGTARFSVTADDMTKLKSGKFAFKLAPGLTLKEVEYADSNTSNQSKFDSASNTWNFTVDKMGSDKTKPIMTVTVGIDRDTPADQPVTYQMTSAEVSPVTAADTDTQLTAAAKPQTIALQSDFHLKHTPIVTGLTNSITVLGADNKPTSGVNVTAKSEKGDSIALGQSDKDGNVATDKLTAAGRYLVSTDKAAEHGYQTATLVYAPGENISATPSHLLTGSTQDPMTQKTITWMTAPTNDKPESLMQIATEEDYASQKDKAFSTNQKGHNSLFTYDADAKAVTINRVDVSGLKPGVAYAYRVGDGTHWSNIRHFTTMADNNKFSFNVFGDTQVGEWGQLGDFGKFLNRVEASSANKPVFAIHVGDFNDNQTLYTEAEVTSKIFDQHPGYDSMDMIHVMGNHEYMGDDGSKSVEMLGVPNGNGPKTIRKGTYSVDYGNMHIASIGWTDNPTEMKKEMDWLRQDMQKSNKTWRIVTTHQPAYNKNPADARSSMFNKMLPPVCDELGIDVVFSGHDHSYGRTFTLKNGKKSAQGTTYIAAGHTGAKTYDIQPNQPEVWDMIQTEAQKKQKTFLTVNIDGNKLHLKTVDQDNTLVDQADLTAMKHTATIGNNGSGSNAGDGSKPGASDKATLGAKVKDAEKLKAGDYTAESFKAFTTALTKVKQVLNNPDATAAEVKAANLALIKAQADLKPAGTTPSKPEPSKPFKPAPTNPIKPEPSKPVKPAPAKPNKPQSSKPTPDKPVKPTTSQSTKPVKPATNKVPAKVIAVKSLVLYHKPNFSKGVKMNSFSKMPRMYQSQFQVLGTVKAKNGRLRFHVKDINKHSKTYKQTGYITAASSYVQSADYTAFTKRVTVINTKGLNSYKSVKLTGTVKHHYRQGQVLKVKRLIHRGQSLVFMLTNGTYITANKQQVQAGKIKLPKTVKTKRRISLYKEAELVHHKHSITANTTLKVTGWDYSKHGVLRYKVAGGYITANHNLVK</sequence>
<feature type="domain" description="DUF5776" evidence="7">
    <location>
        <begin position="1749"/>
        <end position="1808"/>
    </location>
</feature>
<dbReference type="EMBL" id="DXGJ01000007">
    <property type="protein sequence ID" value="HIW71116.1"/>
    <property type="molecule type" value="Genomic_DNA"/>
</dbReference>
<dbReference type="PANTHER" id="PTHR22953">
    <property type="entry name" value="ACID PHOSPHATASE RELATED"/>
    <property type="match status" value="1"/>
</dbReference>
<feature type="region of interest" description="Disordered" evidence="2">
    <location>
        <begin position="1438"/>
        <end position="1463"/>
    </location>
</feature>
<keyword evidence="8" id="KW-0326">Glycosidase</keyword>
<feature type="region of interest" description="Disordered" evidence="2">
    <location>
        <begin position="314"/>
        <end position="342"/>
    </location>
</feature>
<proteinExistence type="predicted"/>
<feature type="domain" description="Calcineurin-like phosphoesterase" evidence="4">
    <location>
        <begin position="1160"/>
        <end position="1351"/>
    </location>
</feature>
<feature type="chain" id="PRO_5039532967" evidence="3">
    <location>
        <begin position="29"/>
        <end position="1809"/>
    </location>
</feature>
<evidence type="ECO:0000259" key="7">
    <source>
        <dbReference type="Pfam" id="PF19087"/>
    </source>
</evidence>
<dbReference type="GO" id="GO:0003993">
    <property type="term" value="F:acid phosphatase activity"/>
    <property type="evidence" value="ECO:0007669"/>
    <property type="project" value="InterPro"/>
</dbReference>
<dbReference type="InterPro" id="IPR018711">
    <property type="entry name" value="NAGPA"/>
</dbReference>
<keyword evidence="8" id="KW-0378">Hydrolase</keyword>
<evidence type="ECO:0000259" key="5">
    <source>
        <dbReference type="Pfam" id="PF09992"/>
    </source>
</evidence>
<dbReference type="Gene3D" id="3.60.21.10">
    <property type="match status" value="1"/>
</dbReference>
<evidence type="ECO:0000313" key="8">
    <source>
        <dbReference type="EMBL" id="HIW71116.1"/>
    </source>
</evidence>
<dbReference type="InterPro" id="IPR008963">
    <property type="entry name" value="Purple_acid_Pase-like_N"/>
</dbReference>
<dbReference type="SUPFAM" id="SSF56300">
    <property type="entry name" value="Metallo-dependent phosphatases"/>
    <property type="match status" value="1"/>
</dbReference>
<evidence type="ECO:0000256" key="1">
    <source>
        <dbReference type="ARBA" id="ARBA00022729"/>
    </source>
</evidence>
<evidence type="ECO:0000259" key="4">
    <source>
        <dbReference type="Pfam" id="PF00149"/>
    </source>
</evidence>
<dbReference type="InterPro" id="IPR039331">
    <property type="entry name" value="PAPs-like"/>
</dbReference>
<dbReference type="InterPro" id="IPR044081">
    <property type="entry name" value="DUF5776"/>
</dbReference>
<keyword evidence="1 3" id="KW-0732">Signal</keyword>
<dbReference type="InterPro" id="IPR029052">
    <property type="entry name" value="Metallo-depent_PP-like"/>
</dbReference>
<dbReference type="Gene3D" id="1.20.1270.70">
    <property type="entry name" value="Designed single chain three-helix bundle"/>
    <property type="match status" value="1"/>
</dbReference>
<feature type="compositionally biased region" description="Polar residues" evidence="2">
    <location>
        <begin position="318"/>
        <end position="331"/>
    </location>
</feature>
<accession>A0A9D1QQJ4</accession>
<evidence type="ECO:0000256" key="2">
    <source>
        <dbReference type="SAM" id="MobiDB-lite"/>
    </source>
</evidence>
<feature type="compositionally biased region" description="Basic and acidic residues" evidence="2">
    <location>
        <begin position="65"/>
        <end position="79"/>
    </location>
</feature>
<dbReference type="Pfam" id="PF07554">
    <property type="entry name" value="FIVAR"/>
    <property type="match status" value="1"/>
</dbReference>
<dbReference type="SUPFAM" id="SSF49363">
    <property type="entry name" value="Purple acid phosphatase, N-terminal domain"/>
    <property type="match status" value="1"/>
</dbReference>
<reference evidence="8" key="1">
    <citation type="journal article" date="2021" name="PeerJ">
        <title>Extensive microbial diversity within the chicken gut microbiome revealed by metagenomics and culture.</title>
        <authorList>
            <person name="Gilroy R."/>
            <person name="Ravi A."/>
            <person name="Getino M."/>
            <person name="Pursley I."/>
            <person name="Horton D.L."/>
            <person name="Alikhan N.F."/>
            <person name="Baker D."/>
            <person name="Gharbi K."/>
            <person name="Hall N."/>
            <person name="Watson M."/>
            <person name="Adriaenssens E.M."/>
            <person name="Foster-Nyarko E."/>
            <person name="Jarju S."/>
            <person name="Secka A."/>
            <person name="Antonio M."/>
            <person name="Oren A."/>
            <person name="Chaudhuri R.R."/>
            <person name="La Ragione R."/>
            <person name="Hildebrand F."/>
            <person name="Pallen M.J."/>
        </authorList>
    </citation>
    <scope>NUCLEOTIDE SEQUENCE</scope>
    <source>
        <strain evidence="8">CHK173-259</strain>
    </source>
</reference>
<feature type="domain" description="Phosphodiester glycosidase" evidence="5">
    <location>
        <begin position="165"/>
        <end position="349"/>
    </location>
</feature>
<dbReference type="Pfam" id="PF16656">
    <property type="entry name" value="Pur_ac_phosph_N"/>
    <property type="match status" value="1"/>
</dbReference>
<dbReference type="PANTHER" id="PTHR22953:SF153">
    <property type="entry name" value="PURPLE ACID PHOSPHATASE"/>
    <property type="match status" value="1"/>
</dbReference>
<feature type="domain" description="Purple acid phosphatase N-terminal" evidence="6">
    <location>
        <begin position="1055"/>
        <end position="1151"/>
    </location>
</feature>
<gene>
    <name evidence="8" type="ORF">H9875_00685</name>
</gene>
<dbReference type="Proteomes" id="UP000886822">
    <property type="component" value="Unassembled WGS sequence"/>
</dbReference>
<reference evidence="8" key="2">
    <citation type="submission" date="2021-04" db="EMBL/GenBank/DDBJ databases">
        <authorList>
            <person name="Gilroy R."/>
        </authorList>
    </citation>
    <scope>NUCLEOTIDE SEQUENCE</scope>
    <source>
        <strain evidence="8">CHK173-259</strain>
    </source>
</reference>
<dbReference type="Pfam" id="PF19087">
    <property type="entry name" value="DUF5776"/>
    <property type="match status" value="2"/>
</dbReference>
<evidence type="ECO:0000259" key="6">
    <source>
        <dbReference type="Pfam" id="PF16656"/>
    </source>
</evidence>